<evidence type="ECO:0000313" key="2">
    <source>
        <dbReference type="EMBL" id="RKP13915.1"/>
    </source>
</evidence>
<dbReference type="AlphaFoldDB" id="A0A4P9Y4R5"/>
<sequence length="129" mass="14394">MPGPRVLQALLQLPRYTPKYLPLSFTIPTRSYAMSSRPVYAQKKEEPPTDGAPLALPSTDTADQTPLGSTARLESLGPVVVNVDGSISRINNWAEMAPIERSNVERILLKRNRQRLDALRQAEEKGQRE</sequence>
<accession>A0A4P9Y4R5</accession>
<reference evidence="3" key="1">
    <citation type="journal article" date="2018" name="Nat. Microbiol.">
        <title>Leveraging single-cell genomics to expand the fungal tree of life.</title>
        <authorList>
            <person name="Ahrendt S.R."/>
            <person name="Quandt C.A."/>
            <person name="Ciobanu D."/>
            <person name="Clum A."/>
            <person name="Salamov A."/>
            <person name="Andreopoulos B."/>
            <person name="Cheng J.F."/>
            <person name="Woyke T."/>
            <person name="Pelin A."/>
            <person name="Henrissat B."/>
            <person name="Reynolds N.K."/>
            <person name="Benny G.L."/>
            <person name="Smith M.E."/>
            <person name="James T.Y."/>
            <person name="Grigoriev I.V."/>
        </authorList>
    </citation>
    <scope>NUCLEOTIDE SEQUENCE [LARGE SCALE GENOMIC DNA]</scope>
</reference>
<dbReference type="EMBL" id="KZ987920">
    <property type="protein sequence ID" value="RKP13915.1"/>
    <property type="molecule type" value="Genomic_DNA"/>
</dbReference>
<feature type="compositionally biased region" description="Polar residues" evidence="1">
    <location>
        <begin position="58"/>
        <end position="68"/>
    </location>
</feature>
<organism evidence="2 3">
    <name type="scientific">Piptocephalis cylindrospora</name>
    <dbReference type="NCBI Taxonomy" id="1907219"/>
    <lineage>
        <taxon>Eukaryota</taxon>
        <taxon>Fungi</taxon>
        <taxon>Fungi incertae sedis</taxon>
        <taxon>Zoopagomycota</taxon>
        <taxon>Zoopagomycotina</taxon>
        <taxon>Zoopagomycetes</taxon>
        <taxon>Zoopagales</taxon>
        <taxon>Piptocephalidaceae</taxon>
        <taxon>Piptocephalis</taxon>
    </lineage>
</organism>
<keyword evidence="3" id="KW-1185">Reference proteome</keyword>
<protein>
    <submittedName>
        <fullName evidence="2">Uncharacterized protein</fullName>
    </submittedName>
</protein>
<gene>
    <name evidence="2" type="ORF">BJ684DRAFT_15726</name>
</gene>
<feature type="region of interest" description="Disordered" evidence="1">
    <location>
        <begin position="38"/>
        <end position="71"/>
    </location>
</feature>
<dbReference type="OrthoDB" id="4590138at2759"/>
<dbReference type="PANTHER" id="PTHR39474:SF1">
    <property type="entry name" value="FUNGAL SPECIFIC TRANSCRIPTION FACTOR"/>
    <property type="match status" value="1"/>
</dbReference>
<proteinExistence type="predicted"/>
<evidence type="ECO:0000313" key="3">
    <source>
        <dbReference type="Proteomes" id="UP000267251"/>
    </source>
</evidence>
<name>A0A4P9Y4R5_9FUNG</name>
<dbReference type="PANTHER" id="PTHR39474">
    <property type="entry name" value="UNNAMED PRODUCT"/>
    <property type="match status" value="1"/>
</dbReference>
<dbReference type="Proteomes" id="UP000267251">
    <property type="component" value="Unassembled WGS sequence"/>
</dbReference>
<evidence type="ECO:0000256" key="1">
    <source>
        <dbReference type="SAM" id="MobiDB-lite"/>
    </source>
</evidence>